<dbReference type="Pfam" id="PF00501">
    <property type="entry name" value="AMP-binding"/>
    <property type="match status" value="1"/>
</dbReference>
<name>A0AAW0FKW1_9APHY</name>
<comment type="caution">
    <text evidence="2">The sequence shown here is derived from an EMBL/GenBank/DDBJ whole genome shotgun (WGS) entry which is preliminary data.</text>
</comment>
<evidence type="ECO:0000259" key="1">
    <source>
        <dbReference type="Pfam" id="PF00501"/>
    </source>
</evidence>
<sequence length="336" mass="37587">MSSRTYLTILSDSAARYPTRPVSKIPVPPTNDTTARQWKDITYAQFAKDIDFYARFWTHRLTIGGMPSGAIIGLWVGGFEYADILHIYGLTKAGYIPQLFPGRLPNSAVIFELMEMAGAKALIHTANFGPVAESPVPTYVVQTLSSNDVKDVPHLPPPTRQPGLDDIVIIYHTSGSTGRLPKLVRCSYRWLENMVAKSATITEPNDPNRQDVTVWMGSMAHSPQNFMLMGAIQHGSCTVQPTKVPYDTDELLDMIKSCNLNRINIYSPPLTTFLRISKQDQEVLRALTQLDDVLYSGLALPQEEEGLGTQKWCPSDQHLWEHGMWGFTGVGRCFRR</sequence>
<reference evidence="2 3" key="1">
    <citation type="submission" date="2022-09" db="EMBL/GenBank/DDBJ databases">
        <authorList>
            <person name="Palmer J.M."/>
        </authorList>
    </citation>
    <scope>NUCLEOTIDE SEQUENCE [LARGE SCALE GENOMIC DNA]</scope>
    <source>
        <strain evidence="2 3">DSM 7382</strain>
    </source>
</reference>
<proteinExistence type="predicted"/>
<evidence type="ECO:0000313" key="2">
    <source>
        <dbReference type="EMBL" id="KAK7682328.1"/>
    </source>
</evidence>
<accession>A0AAW0FKW1</accession>
<dbReference type="EMBL" id="JASBNA010000036">
    <property type="protein sequence ID" value="KAK7682328.1"/>
    <property type="molecule type" value="Genomic_DNA"/>
</dbReference>
<organism evidence="2 3">
    <name type="scientific">Cerrena zonata</name>
    <dbReference type="NCBI Taxonomy" id="2478898"/>
    <lineage>
        <taxon>Eukaryota</taxon>
        <taxon>Fungi</taxon>
        <taxon>Dikarya</taxon>
        <taxon>Basidiomycota</taxon>
        <taxon>Agaricomycotina</taxon>
        <taxon>Agaricomycetes</taxon>
        <taxon>Polyporales</taxon>
        <taxon>Cerrenaceae</taxon>
        <taxon>Cerrena</taxon>
    </lineage>
</organism>
<gene>
    <name evidence="2" type="ORF">QCA50_014532</name>
</gene>
<protein>
    <recommendedName>
        <fullName evidence="1">AMP-dependent synthetase/ligase domain-containing protein</fullName>
    </recommendedName>
</protein>
<dbReference type="Proteomes" id="UP001385951">
    <property type="component" value="Unassembled WGS sequence"/>
</dbReference>
<dbReference type="SUPFAM" id="SSF56801">
    <property type="entry name" value="Acetyl-CoA synthetase-like"/>
    <property type="match status" value="1"/>
</dbReference>
<dbReference type="AlphaFoldDB" id="A0AAW0FKW1"/>
<dbReference type="InterPro" id="IPR042099">
    <property type="entry name" value="ANL_N_sf"/>
</dbReference>
<dbReference type="Gene3D" id="3.40.50.12780">
    <property type="entry name" value="N-terminal domain of ligase-like"/>
    <property type="match status" value="1"/>
</dbReference>
<keyword evidence="3" id="KW-1185">Reference proteome</keyword>
<evidence type="ECO:0000313" key="3">
    <source>
        <dbReference type="Proteomes" id="UP001385951"/>
    </source>
</evidence>
<dbReference type="InterPro" id="IPR000873">
    <property type="entry name" value="AMP-dep_synth/lig_dom"/>
</dbReference>
<feature type="domain" description="AMP-dependent synthetase/ligase" evidence="1">
    <location>
        <begin position="25"/>
        <end position="301"/>
    </location>
</feature>